<accession>X1G4R6</accession>
<dbReference type="InterPro" id="IPR036237">
    <property type="entry name" value="Xyl_isomerase-like_sf"/>
</dbReference>
<evidence type="ECO:0000256" key="4">
    <source>
        <dbReference type="ARBA" id="ARBA00022723"/>
    </source>
</evidence>
<dbReference type="PANTHER" id="PTHR48408:SF1">
    <property type="entry name" value="XYLOSE ISOMERASE"/>
    <property type="match status" value="1"/>
</dbReference>
<dbReference type="PROSITE" id="PS51415">
    <property type="entry name" value="XYLOSE_ISOMERASE"/>
    <property type="match status" value="1"/>
</dbReference>
<gene>
    <name evidence="8" type="ORF">S03H2_24583</name>
</gene>
<dbReference type="GO" id="GO:0009045">
    <property type="term" value="F:xylose isomerase activity"/>
    <property type="evidence" value="ECO:0007669"/>
    <property type="project" value="UniProtKB-EC"/>
</dbReference>
<evidence type="ECO:0000256" key="3">
    <source>
        <dbReference type="ARBA" id="ARBA00022629"/>
    </source>
</evidence>
<name>X1G4R6_9ZZZZ</name>
<organism evidence="8">
    <name type="scientific">marine sediment metagenome</name>
    <dbReference type="NCBI Taxonomy" id="412755"/>
    <lineage>
        <taxon>unclassified sequences</taxon>
        <taxon>metagenomes</taxon>
        <taxon>ecological metagenomes</taxon>
    </lineage>
</organism>
<dbReference type="AlphaFoldDB" id="X1G4R6"/>
<keyword evidence="4" id="KW-0479">Metal-binding</keyword>
<keyword evidence="5" id="KW-0413">Isomerase</keyword>
<comment type="similarity">
    <text evidence="1">Belongs to the xylose isomerase family.</text>
</comment>
<keyword evidence="3" id="KW-0859">Xylose metabolism</keyword>
<keyword evidence="6" id="KW-0119">Carbohydrate metabolism</keyword>
<evidence type="ECO:0000256" key="6">
    <source>
        <dbReference type="ARBA" id="ARBA00023277"/>
    </source>
</evidence>
<dbReference type="InterPro" id="IPR001998">
    <property type="entry name" value="Xylose_isomerase"/>
</dbReference>
<dbReference type="EMBL" id="BARU01013696">
    <property type="protein sequence ID" value="GAH39820.1"/>
    <property type="molecule type" value="Genomic_DNA"/>
</dbReference>
<dbReference type="Gene3D" id="3.20.20.150">
    <property type="entry name" value="Divalent-metal-dependent TIM barrel enzymes"/>
    <property type="match status" value="1"/>
</dbReference>
<evidence type="ECO:0000256" key="7">
    <source>
        <dbReference type="ARBA" id="ARBA00033659"/>
    </source>
</evidence>
<proteinExistence type="inferred from homology"/>
<evidence type="ECO:0000256" key="5">
    <source>
        <dbReference type="ARBA" id="ARBA00023235"/>
    </source>
</evidence>
<protein>
    <recommendedName>
        <fullName evidence="2">xylose isomerase</fullName>
        <ecNumber evidence="2">5.3.1.5</ecNumber>
    </recommendedName>
</protein>
<dbReference type="EC" id="5.3.1.5" evidence="2"/>
<evidence type="ECO:0000313" key="8">
    <source>
        <dbReference type="EMBL" id="GAH39820.1"/>
    </source>
</evidence>
<feature type="non-terminal residue" evidence="8">
    <location>
        <position position="1"/>
    </location>
</feature>
<evidence type="ECO:0000256" key="2">
    <source>
        <dbReference type="ARBA" id="ARBA00011958"/>
    </source>
</evidence>
<evidence type="ECO:0000256" key="1">
    <source>
        <dbReference type="ARBA" id="ARBA00005765"/>
    </source>
</evidence>
<sequence length="191" mass="21062">DDFRETAARLDEMVEAVAGKMEETGVRLLWGTANLFGHPRYAAGAATNPDPEVFAYGAAQVKQALKATQRLNGENYVLWGGREGYETLLNTDLRRESEQLGRFLSLVAEHKHKIGFEGTLLIEPKPFEPTKHQYDSDVAAIHAFLQKFDLVGEYKINIEVNHATLAGKSFQHEIATAVAHGILGSVDANRG</sequence>
<reference evidence="8" key="1">
    <citation type="journal article" date="2014" name="Front. Microbiol.">
        <title>High frequency of phylogenetically diverse reductive dehalogenase-homologous genes in deep subseafloor sedimentary metagenomes.</title>
        <authorList>
            <person name="Kawai M."/>
            <person name="Futagami T."/>
            <person name="Toyoda A."/>
            <person name="Takaki Y."/>
            <person name="Nishi S."/>
            <person name="Hori S."/>
            <person name="Arai W."/>
            <person name="Tsubouchi T."/>
            <person name="Morono Y."/>
            <person name="Uchiyama I."/>
            <person name="Ito T."/>
            <person name="Fujiyama A."/>
            <person name="Inagaki F."/>
            <person name="Takami H."/>
        </authorList>
    </citation>
    <scope>NUCLEOTIDE SEQUENCE</scope>
    <source>
        <strain evidence="8">Expedition CK06-06</strain>
    </source>
</reference>
<dbReference type="PANTHER" id="PTHR48408">
    <property type="match status" value="1"/>
</dbReference>
<dbReference type="GO" id="GO:0042732">
    <property type="term" value="P:D-xylose metabolic process"/>
    <property type="evidence" value="ECO:0007669"/>
    <property type="project" value="UniProtKB-KW"/>
</dbReference>
<comment type="caution">
    <text evidence="8">The sequence shown here is derived from an EMBL/GenBank/DDBJ whole genome shotgun (WGS) entry which is preliminary data.</text>
</comment>
<dbReference type="SUPFAM" id="SSF51658">
    <property type="entry name" value="Xylose isomerase-like"/>
    <property type="match status" value="1"/>
</dbReference>
<dbReference type="PRINTS" id="PR00688">
    <property type="entry name" value="XYLOSISMRASE"/>
</dbReference>
<feature type="non-terminal residue" evidence="8">
    <location>
        <position position="191"/>
    </location>
</feature>
<comment type="catalytic activity">
    <reaction evidence="7">
        <text>alpha-D-xylose = alpha-D-xylulofuranose</text>
        <dbReference type="Rhea" id="RHEA:22816"/>
        <dbReference type="ChEBI" id="CHEBI:28518"/>
        <dbReference type="ChEBI" id="CHEBI:188998"/>
        <dbReference type="EC" id="5.3.1.5"/>
    </reaction>
</comment>
<dbReference type="GO" id="GO:0046872">
    <property type="term" value="F:metal ion binding"/>
    <property type="evidence" value="ECO:0007669"/>
    <property type="project" value="UniProtKB-KW"/>
</dbReference>